<evidence type="ECO:0000259" key="3">
    <source>
        <dbReference type="Pfam" id="PF00892"/>
    </source>
</evidence>
<evidence type="ECO:0000256" key="1">
    <source>
        <dbReference type="ARBA" id="ARBA00007362"/>
    </source>
</evidence>
<dbReference type="Pfam" id="PF00892">
    <property type="entry name" value="EamA"/>
    <property type="match status" value="1"/>
</dbReference>
<reference evidence="4 5" key="1">
    <citation type="submission" date="2019-01" db="EMBL/GenBank/DDBJ databases">
        <title>Egibacter rhizosphaerae EGI 80759T.</title>
        <authorList>
            <person name="Chen D.-D."/>
            <person name="Tian Y."/>
            <person name="Jiao J.-Y."/>
            <person name="Zhang X.-T."/>
            <person name="Zhang Y.-G."/>
            <person name="Zhang Y."/>
            <person name="Xiao M."/>
            <person name="Shu W.-S."/>
            <person name="Li W.-J."/>
        </authorList>
    </citation>
    <scope>NUCLEOTIDE SEQUENCE [LARGE SCALE GENOMIC DNA]</scope>
    <source>
        <strain evidence="4 5">EGI 80759</strain>
    </source>
</reference>
<keyword evidence="2" id="KW-1133">Transmembrane helix</keyword>
<keyword evidence="2" id="KW-0472">Membrane</keyword>
<feature type="transmembrane region" description="Helical" evidence="2">
    <location>
        <begin position="160"/>
        <end position="177"/>
    </location>
</feature>
<dbReference type="AlphaFoldDB" id="A0A411YEB5"/>
<gene>
    <name evidence="4" type="ORF">ER308_08250</name>
</gene>
<proteinExistence type="inferred from homology"/>
<dbReference type="SUPFAM" id="SSF103481">
    <property type="entry name" value="Multidrug resistance efflux transporter EmrE"/>
    <property type="match status" value="2"/>
</dbReference>
<feature type="transmembrane region" description="Helical" evidence="2">
    <location>
        <begin position="120"/>
        <end position="140"/>
    </location>
</feature>
<dbReference type="InterPro" id="IPR000620">
    <property type="entry name" value="EamA_dom"/>
</dbReference>
<feature type="transmembrane region" description="Helical" evidence="2">
    <location>
        <begin position="279"/>
        <end position="295"/>
    </location>
</feature>
<accession>A0A411YEB5</accession>
<feature type="domain" description="EamA" evidence="3">
    <location>
        <begin position="161"/>
        <end position="294"/>
    </location>
</feature>
<dbReference type="InterPro" id="IPR037185">
    <property type="entry name" value="EmrE-like"/>
</dbReference>
<protein>
    <submittedName>
        <fullName evidence="4">EamA family transporter</fullName>
    </submittedName>
</protein>
<name>A0A411YEB5_9ACTN</name>
<feature type="transmembrane region" description="Helical" evidence="2">
    <location>
        <begin position="62"/>
        <end position="81"/>
    </location>
</feature>
<dbReference type="EMBL" id="CP036402">
    <property type="protein sequence ID" value="QBI19541.1"/>
    <property type="molecule type" value="Genomic_DNA"/>
</dbReference>
<dbReference type="OrthoDB" id="9783707at2"/>
<feature type="transmembrane region" description="Helical" evidence="2">
    <location>
        <begin position="93"/>
        <end position="113"/>
    </location>
</feature>
<feature type="transmembrane region" description="Helical" evidence="2">
    <location>
        <begin position="226"/>
        <end position="245"/>
    </location>
</feature>
<sequence>MTAGAVALVLLAALAHASWNLLAKRGGARGVAFVWIYTVVEMVLWAPIALGAALVTSAEVGVAALVLMLGSAVLHSAYVVLLQRGYATGDLSFVYPFARGLAPLIAVGGAVLLLGEQPTLLALAGAVAVAGGVVWIGLTARGGAPRSSGVGVVRNPLGPPLFYALATATMIAGYTVWDGYAMQTLTLTPILYHWGGTVGRVGLLAPAVWGRWDELRRVGRDARTSIVGIALLAPLAYMLVLWAFTLAPVSYVAPAREASIVVATAMGVLLLGERSTAQRVIAAAVIAVGVFLLSVA</sequence>
<dbReference type="Gene3D" id="1.10.3730.20">
    <property type="match status" value="2"/>
</dbReference>
<keyword evidence="5" id="KW-1185">Reference proteome</keyword>
<evidence type="ECO:0000313" key="5">
    <source>
        <dbReference type="Proteomes" id="UP000291469"/>
    </source>
</evidence>
<dbReference type="Proteomes" id="UP000291469">
    <property type="component" value="Chromosome"/>
</dbReference>
<comment type="similarity">
    <text evidence="1">Belongs to the EamA transporter family.</text>
</comment>
<evidence type="ECO:0000256" key="2">
    <source>
        <dbReference type="SAM" id="Phobius"/>
    </source>
</evidence>
<keyword evidence="2" id="KW-0812">Transmembrane</keyword>
<organism evidence="4 5">
    <name type="scientific">Egibacter rhizosphaerae</name>
    <dbReference type="NCBI Taxonomy" id="1670831"/>
    <lineage>
        <taxon>Bacteria</taxon>
        <taxon>Bacillati</taxon>
        <taxon>Actinomycetota</taxon>
        <taxon>Nitriliruptoria</taxon>
        <taxon>Egibacterales</taxon>
        <taxon>Egibacteraceae</taxon>
        <taxon>Egibacter</taxon>
    </lineage>
</organism>
<feature type="transmembrane region" description="Helical" evidence="2">
    <location>
        <begin position="33"/>
        <end position="55"/>
    </location>
</feature>
<dbReference type="GO" id="GO:0016020">
    <property type="term" value="C:membrane"/>
    <property type="evidence" value="ECO:0007669"/>
    <property type="project" value="InterPro"/>
</dbReference>
<evidence type="ECO:0000313" key="4">
    <source>
        <dbReference type="EMBL" id="QBI19541.1"/>
    </source>
</evidence>
<dbReference type="KEGG" id="erz:ER308_08250"/>
<dbReference type="RefSeq" id="WP_131154538.1">
    <property type="nucleotide sequence ID" value="NZ_CP036402.1"/>
</dbReference>